<keyword evidence="3" id="KW-1185">Reference proteome</keyword>
<keyword evidence="1" id="KW-1133">Transmembrane helix</keyword>
<feature type="transmembrane region" description="Helical" evidence="1">
    <location>
        <begin position="115"/>
        <end position="137"/>
    </location>
</feature>
<dbReference type="RefSeq" id="WP_225699496.1">
    <property type="nucleotide sequence ID" value="NZ_JAIXNE010000006.1"/>
</dbReference>
<feature type="transmembrane region" description="Helical" evidence="1">
    <location>
        <begin position="66"/>
        <end position="95"/>
    </location>
</feature>
<dbReference type="Proteomes" id="UP001139409">
    <property type="component" value="Unassembled WGS sequence"/>
</dbReference>
<evidence type="ECO:0000256" key="1">
    <source>
        <dbReference type="SAM" id="Phobius"/>
    </source>
</evidence>
<sequence length="154" mass="17180">MDNTIENNAIKYGLLTSFALIGFFFLMKVMGLSTEYELRALNVLFLFSGVYFAVKSYIDKADNVNYLGGLGTGMLTSGIALFVFSGFIVIYLGVIDPSFMNSLKEYEYFGRYLNPYIAGAVIFLEGTISGLLVSFILMQYYKRSHLSTTEPAIP</sequence>
<dbReference type="Pfam" id="PF13858">
    <property type="entry name" value="DUF4199"/>
    <property type="match status" value="1"/>
</dbReference>
<reference evidence="2" key="1">
    <citation type="submission" date="2021-09" db="EMBL/GenBank/DDBJ databases">
        <title>Fulvivirga sp. isolated from coastal sediment.</title>
        <authorList>
            <person name="Yu H."/>
        </authorList>
    </citation>
    <scope>NUCLEOTIDE SEQUENCE</scope>
    <source>
        <strain evidence="2">1062</strain>
    </source>
</reference>
<gene>
    <name evidence="2" type="ORF">LDX50_27450</name>
</gene>
<protein>
    <submittedName>
        <fullName evidence="2">DUF4199 domain-containing protein</fullName>
    </submittedName>
</protein>
<evidence type="ECO:0000313" key="2">
    <source>
        <dbReference type="EMBL" id="MCA6078640.1"/>
    </source>
</evidence>
<evidence type="ECO:0000313" key="3">
    <source>
        <dbReference type="Proteomes" id="UP001139409"/>
    </source>
</evidence>
<keyword evidence="1" id="KW-0472">Membrane</keyword>
<feature type="transmembrane region" description="Helical" evidence="1">
    <location>
        <begin position="36"/>
        <end position="54"/>
    </location>
</feature>
<comment type="caution">
    <text evidence="2">The sequence shown here is derived from an EMBL/GenBank/DDBJ whole genome shotgun (WGS) entry which is preliminary data.</text>
</comment>
<dbReference type="InterPro" id="IPR025250">
    <property type="entry name" value="DUF4199"/>
</dbReference>
<accession>A0A9X1HWF7</accession>
<organism evidence="2 3">
    <name type="scientific">Fulvivirga sedimenti</name>
    <dbReference type="NCBI Taxonomy" id="2879465"/>
    <lineage>
        <taxon>Bacteria</taxon>
        <taxon>Pseudomonadati</taxon>
        <taxon>Bacteroidota</taxon>
        <taxon>Cytophagia</taxon>
        <taxon>Cytophagales</taxon>
        <taxon>Fulvivirgaceae</taxon>
        <taxon>Fulvivirga</taxon>
    </lineage>
</organism>
<proteinExistence type="predicted"/>
<feature type="transmembrane region" description="Helical" evidence="1">
    <location>
        <begin position="12"/>
        <end position="30"/>
    </location>
</feature>
<keyword evidence="1" id="KW-0812">Transmembrane</keyword>
<dbReference type="EMBL" id="JAIXNE010000006">
    <property type="protein sequence ID" value="MCA6078640.1"/>
    <property type="molecule type" value="Genomic_DNA"/>
</dbReference>
<name>A0A9X1HWF7_9BACT</name>
<dbReference type="AlphaFoldDB" id="A0A9X1HWF7"/>